<sequence length="88" mass="9385">MLIGVRFGIGINGRSVLVISAMEPVAGIGDEAAVRVDVQAHHTSVPSVRFVARCVFSEPDTSCHRESDGSQMIPSLTGAPRPTARRQK</sequence>
<reference evidence="2 3" key="1">
    <citation type="journal article" date="2019" name="Nat. Plants">
        <title>Genome sequencing of Musa balbisiana reveals subgenome evolution and function divergence in polyploid bananas.</title>
        <authorList>
            <person name="Yao X."/>
        </authorList>
    </citation>
    <scope>NUCLEOTIDE SEQUENCE [LARGE SCALE GENOMIC DNA]</scope>
    <source>
        <strain evidence="3">cv. DH-PKW</strain>
        <tissue evidence="2">Leaves</tissue>
    </source>
</reference>
<evidence type="ECO:0000256" key="1">
    <source>
        <dbReference type="SAM" id="MobiDB-lite"/>
    </source>
</evidence>
<evidence type="ECO:0000313" key="3">
    <source>
        <dbReference type="Proteomes" id="UP000317650"/>
    </source>
</evidence>
<keyword evidence="3" id="KW-1185">Reference proteome</keyword>
<proteinExistence type="predicted"/>
<accession>A0A4S8ILE2</accession>
<gene>
    <name evidence="2" type="ORF">C4D60_Mb06t07760</name>
</gene>
<name>A0A4S8ILE2_MUSBA</name>
<dbReference type="EMBL" id="PYDT01000009">
    <property type="protein sequence ID" value="THU49268.1"/>
    <property type="molecule type" value="Genomic_DNA"/>
</dbReference>
<organism evidence="2 3">
    <name type="scientific">Musa balbisiana</name>
    <name type="common">Banana</name>
    <dbReference type="NCBI Taxonomy" id="52838"/>
    <lineage>
        <taxon>Eukaryota</taxon>
        <taxon>Viridiplantae</taxon>
        <taxon>Streptophyta</taxon>
        <taxon>Embryophyta</taxon>
        <taxon>Tracheophyta</taxon>
        <taxon>Spermatophyta</taxon>
        <taxon>Magnoliopsida</taxon>
        <taxon>Liliopsida</taxon>
        <taxon>Zingiberales</taxon>
        <taxon>Musaceae</taxon>
        <taxon>Musa</taxon>
    </lineage>
</organism>
<dbReference type="AlphaFoldDB" id="A0A4S8ILE2"/>
<dbReference type="Proteomes" id="UP000317650">
    <property type="component" value="Chromosome 6"/>
</dbReference>
<evidence type="ECO:0000313" key="2">
    <source>
        <dbReference type="EMBL" id="THU49268.1"/>
    </source>
</evidence>
<protein>
    <submittedName>
        <fullName evidence="2">Uncharacterized protein</fullName>
    </submittedName>
</protein>
<comment type="caution">
    <text evidence="2">The sequence shown here is derived from an EMBL/GenBank/DDBJ whole genome shotgun (WGS) entry which is preliminary data.</text>
</comment>
<feature type="region of interest" description="Disordered" evidence="1">
    <location>
        <begin position="61"/>
        <end position="88"/>
    </location>
</feature>